<dbReference type="EMBL" id="CABPRJ010001559">
    <property type="protein sequence ID" value="VVC39026.1"/>
    <property type="molecule type" value="Genomic_DNA"/>
</dbReference>
<evidence type="ECO:0000256" key="11">
    <source>
        <dbReference type="ARBA" id="ARBA00023303"/>
    </source>
</evidence>
<keyword evidence="10 12" id="KW-0739">Sodium transport</keyword>
<evidence type="ECO:0000256" key="8">
    <source>
        <dbReference type="ARBA" id="ARBA00023065"/>
    </source>
</evidence>
<evidence type="ECO:0000256" key="12">
    <source>
        <dbReference type="RuleBase" id="RU000679"/>
    </source>
</evidence>
<keyword evidence="6" id="KW-1133">Transmembrane helix</keyword>
<name>A0A5E4NBS1_9HEMI</name>
<evidence type="ECO:0000256" key="4">
    <source>
        <dbReference type="ARBA" id="ARBA00022461"/>
    </source>
</evidence>
<dbReference type="InterPro" id="IPR001873">
    <property type="entry name" value="ENaC"/>
</dbReference>
<keyword evidence="5 12" id="KW-0812">Transmembrane</keyword>
<keyword evidence="11 12" id="KW-0407">Ion channel</keyword>
<keyword evidence="8 12" id="KW-0406">Ion transport</keyword>
<keyword evidence="7" id="KW-0915">Sodium</keyword>
<keyword evidence="14" id="KW-1185">Reference proteome</keyword>
<evidence type="ECO:0000313" key="14">
    <source>
        <dbReference type="Proteomes" id="UP000325440"/>
    </source>
</evidence>
<dbReference type="PANTHER" id="PTHR11690:SF288">
    <property type="entry name" value="AMILORIDE-SENSITIVE NA+ CHANNEL-RELATED"/>
    <property type="match status" value="1"/>
</dbReference>
<dbReference type="OrthoDB" id="5874059at2759"/>
<evidence type="ECO:0000256" key="2">
    <source>
        <dbReference type="ARBA" id="ARBA00007193"/>
    </source>
</evidence>
<dbReference type="GO" id="GO:0005886">
    <property type="term" value="C:plasma membrane"/>
    <property type="evidence" value="ECO:0007669"/>
    <property type="project" value="TreeGrafter"/>
</dbReference>
<dbReference type="PANTHER" id="PTHR11690">
    <property type="entry name" value="AMILORIDE-SENSITIVE SODIUM CHANNEL-RELATED"/>
    <property type="match status" value="1"/>
</dbReference>
<keyword evidence="4 12" id="KW-0894">Sodium channel</keyword>
<feature type="non-terminal residue" evidence="13">
    <location>
        <position position="335"/>
    </location>
</feature>
<reference evidence="13 14" key="1">
    <citation type="submission" date="2019-08" db="EMBL/GenBank/DDBJ databases">
        <authorList>
            <person name="Alioto T."/>
            <person name="Alioto T."/>
            <person name="Gomez Garrido J."/>
        </authorList>
    </citation>
    <scope>NUCLEOTIDE SEQUENCE [LARGE SCALE GENOMIC DNA]</scope>
</reference>
<evidence type="ECO:0000256" key="3">
    <source>
        <dbReference type="ARBA" id="ARBA00022448"/>
    </source>
</evidence>
<sequence length="335" mass="39351">MMTIKQFWSNYCENSSLHGLRFVVHEEAKPWERKYEHDPELRKKYENSLYVLGLLQYRHYRDLSLFVENNSMINLPLKNITDLMLTLMPTIDEVFESCYWRGTGYNCSDIIRLQRTEEGFCYSFNSKTSERTTNDSDINPPIAGPNGMLIPLRNNAAGMMTGFEVILKSLITEYFPKDKRSKGFNIMIHTPEDFPDISNSYKLFSELNQSSRISVSVSHIMADESLRWLTEKDRKCFLYQRKSVRKTNLPSYRSNALDNCYAKCRLETTYKMCNCTPYFFEVRVLIRNVQAPEREPGFPKWSMPVFMNCSCPSPCSFIGYRTELRNFPQYEINIS</sequence>
<dbReference type="GO" id="GO:0015280">
    <property type="term" value="F:ligand-gated sodium channel activity"/>
    <property type="evidence" value="ECO:0007669"/>
    <property type="project" value="TreeGrafter"/>
</dbReference>
<evidence type="ECO:0000256" key="5">
    <source>
        <dbReference type="ARBA" id="ARBA00022692"/>
    </source>
</evidence>
<protein>
    <submittedName>
        <fullName evidence="13">Epithelial sodium channel</fullName>
    </submittedName>
</protein>
<keyword evidence="3 12" id="KW-0813">Transport</keyword>
<organism evidence="13 14">
    <name type="scientific">Cinara cedri</name>
    <dbReference type="NCBI Taxonomy" id="506608"/>
    <lineage>
        <taxon>Eukaryota</taxon>
        <taxon>Metazoa</taxon>
        <taxon>Ecdysozoa</taxon>
        <taxon>Arthropoda</taxon>
        <taxon>Hexapoda</taxon>
        <taxon>Insecta</taxon>
        <taxon>Pterygota</taxon>
        <taxon>Neoptera</taxon>
        <taxon>Paraneoptera</taxon>
        <taxon>Hemiptera</taxon>
        <taxon>Sternorrhyncha</taxon>
        <taxon>Aphidomorpha</taxon>
        <taxon>Aphidoidea</taxon>
        <taxon>Aphididae</taxon>
        <taxon>Lachninae</taxon>
        <taxon>Cinara</taxon>
    </lineage>
</organism>
<evidence type="ECO:0000256" key="6">
    <source>
        <dbReference type="ARBA" id="ARBA00022989"/>
    </source>
</evidence>
<dbReference type="AlphaFoldDB" id="A0A5E4NBS1"/>
<keyword evidence="9" id="KW-0472">Membrane</keyword>
<proteinExistence type="inferred from homology"/>
<evidence type="ECO:0000256" key="9">
    <source>
        <dbReference type="ARBA" id="ARBA00023136"/>
    </source>
</evidence>
<evidence type="ECO:0000256" key="1">
    <source>
        <dbReference type="ARBA" id="ARBA00004141"/>
    </source>
</evidence>
<evidence type="ECO:0000313" key="13">
    <source>
        <dbReference type="EMBL" id="VVC39026.1"/>
    </source>
</evidence>
<evidence type="ECO:0000256" key="10">
    <source>
        <dbReference type="ARBA" id="ARBA00023201"/>
    </source>
</evidence>
<evidence type="ECO:0000256" key="7">
    <source>
        <dbReference type="ARBA" id="ARBA00023053"/>
    </source>
</evidence>
<accession>A0A5E4NBS1</accession>
<gene>
    <name evidence="13" type="ORF">CINCED_3A015755</name>
</gene>
<dbReference type="Proteomes" id="UP000325440">
    <property type="component" value="Unassembled WGS sequence"/>
</dbReference>
<comment type="similarity">
    <text evidence="2 12">Belongs to the amiloride-sensitive sodium channel (TC 1.A.6) family.</text>
</comment>
<dbReference type="Gene3D" id="2.60.470.10">
    <property type="entry name" value="Acid-sensing ion channels like domains"/>
    <property type="match status" value="1"/>
</dbReference>
<comment type="subcellular location">
    <subcellularLocation>
        <location evidence="1">Membrane</location>
        <topology evidence="1">Multi-pass membrane protein</topology>
    </subcellularLocation>
</comment>
<dbReference type="Pfam" id="PF00858">
    <property type="entry name" value="ASC"/>
    <property type="match status" value="1"/>
</dbReference>